<proteinExistence type="predicted"/>
<dbReference type="AlphaFoldDB" id="A0A834WSG8"/>
<evidence type="ECO:0000313" key="2">
    <source>
        <dbReference type="Proteomes" id="UP000634136"/>
    </source>
</evidence>
<dbReference type="EMBL" id="JAAIUW010000005">
    <property type="protein sequence ID" value="KAF7829594.1"/>
    <property type="molecule type" value="Genomic_DNA"/>
</dbReference>
<sequence>MAMPDNLKVDAFQFSIILSCNQILIKPLHQLWSNEKVNRQCPVVIYVPHLICAVRKKMLAPLVRRKSV</sequence>
<dbReference type="Proteomes" id="UP000634136">
    <property type="component" value="Unassembled WGS sequence"/>
</dbReference>
<reference evidence="1" key="1">
    <citation type="submission" date="2020-09" db="EMBL/GenBank/DDBJ databases">
        <title>Genome-Enabled Discovery of Anthraquinone Biosynthesis in Senna tora.</title>
        <authorList>
            <person name="Kang S.-H."/>
            <person name="Pandey R.P."/>
            <person name="Lee C.-M."/>
            <person name="Sim J.-S."/>
            <person name="Jeong J.-T."/>
            <person name="Choi B.-S."/>
            <person name="Jung M."/>
            <person name="Ginzburg D."/>
            <person name="Zhao K."/>
            <person name="Won S.Y."/>
            <person name="Oh T.-J."/>
            <person name="Yu Y."/>
            <person name="Kim N.-H."/>
            <person name="Lee O.R."/>
            <person name="Lee T.-H."/>
            <person name="Bashyal P."/>
            <person name="Kim T.-S."/>
            <person name="Lee W.-H."/>
            <person name="Kawkins C."/>
            <person name="Kim C.-K."/>
            <person name="Kim J.S."/>
            <person name="Ahn B.O."/>
            <person name="Rhee S.Y."/>
            <person name="Sohng J.K."/>
        </authorList>
    </citation>
    <scope>NUCLEOTIDE SEQUENCE</scope>
    <source>
        <tissue evidence="1">Leaf</tissue>
    </source>
</reference>
<name>A0A834WSG8_9FABA</name>
<comment type="caution">
    <text evidence="1">The sequence shown here is derived from an EMBL/GenBank/DDBJ whole genome shotgun (WGS) entry which is preliminary data.</text>
</comment>
<accession>A0A834WSG8</accession>
<organism evidence="1 2">
    <name type="scientific">Senna tora</name>
    <dbReference type="NCBI Taxonomy" id="362788"/>
    <lineage>
        <taxon>Eukaryota</taxon>
        <taxon>Viridiplantae</taxon>
        <taxon>Streptophyta</taxon>
        <taxon>Embryophyta</taxon>
        <taxon>Tracheophyta</taxon>
        <taxon>Spermatophyta</taxon>
        <taxon>Magnoliopsida</taxon>
        <taxon>eudicotyledons</taxon>
        <taxon>Gunneridae</taxon>
        <taxon>Pentapetalae</taxon>
        <taxon>rosids</taxon>
        <taxon>fabids</taxon>
        <taxon>Fabales</taxon>
        <taxon>Fabaceae</taxon>
        <taxon>Caesalpinioideae</taxon>
        <taxon>Cassia clade</taxon>
        <taxon>Senna</taxon>
    </lineage>
</organism>
<gene>
    <name evidence="1" type="ORF">G2W53_011927</name>
</gene>
<protein>
    <submittedName>
        <fullName evidence="1">Uncharacterized protein</fullName>
    </submittedName>
</protein>
<evidence type="ECO:0000313" key="1">
    <source>
        <dbReference type="EMBL" id="KAF7829594.1"/>
    </source>
</evidence>
<keyword evidence="2" id="KW-1185">Reference proteome</keyword>